<evidence type="ECO:0000256" key="4">
    <source>
        <dbReference type="ARBA" id="ARBA00022729"/>
    </source>
</evidence>
<dbReference type="Gene3D" id="3.90.1210.10">
    <property type="entry name" value="Antifreeze-like/N-acetylneuraminic acid synthase C-terminal domain"/>
    <property type="match status" value="1"/>
</dbReference>
<evidence type="ECO:0000256" key="2">
    <source>
        <dbReference type="ARBA" id="ARBA00010474"/>
    </source>
</evidence>
<dbReference type="InterPro" id="IPR013974">
    <property type="entry name" value="SAF"/>
</dbReference>
<proteinExistence type="inferred from homology"/>
<keyword evidence="9" id="KW-0282">Flagellum</keyword>
<sequence>MKLVKFFFILLLFLSFKINANDYISHLNKFFKKEYSLDTNNFKILIHTPLKQNQICKKPHFLLANNFDHFGLFNILYICGPQFQHLQLALQVQGKYIVANKTIFRGTKIVESDLKTIMGRLDRLPNGTYLHKKDVINKVNIRDILPFEPITSFMTRVFWTIKVNQKVTIRVKGTSFEIISTGKALSNGGIKEIIRVKMNNGKIVTGTINTDGEVIVVL</sequence>
<evidence type="ECO:0000256" key="3">
    <source>
        <dbReference type="ARBA" id="ARBA00014754"/>
    </source>
</evidence>
<name>A0A4D6XQ92_9GAMM</name>
<comment type="similarity">
    <text evidence="2 7">Belongs to the FlgA family.</text>
</comment>
<comment type="subcellular location">
    <subcellularLocation>
        <location evidence="1 7">Periplasm</location>
    </subcellularLocation>
</comment>
<keyword evidence="5 7" id="KW-0574">Periplasm</keyword>
<evidence type="ECO:0000259" key="8">
    <source>
        <dbReference type="SMART" id="SM00858"/>
    </source>
</evidence>
<gene>
    <name evidence="9" type="primary">flgA</name>
    <name evidence="9" type="ORF">D9V62_01705</name>
</gene>
<organism evidence="9 10">
    <name type="scientific">Buchnera aphidicola</name>
    <name type="common">Aphis helianthi</name>
    <dbReference type="NCBI Taxonomy" id="2315802"/>
    <lineage>
        <taxon>Bacteria</taxon>
        <taxon>Pseudomonadati</taxon>
        <taxon>Pseudomonadota</taxon>
        <taxon>Gammaproteobacteria</taxon>
        <taxon>Enterobacterales</taxon>
        <taxon>Erwiniaceae</taxon>
        <taxon>Buchnera</taxon>
    </lineage>
</organism>
<dbReference type="PANTHER" id="PTHR36307:SF1">
    <property type="entry name" value="FLAGELLA BASAL BODY P-RING FORMATION PROTEIN FLGA"/>
    <property type="match status" value="1"/>
</dbReference>
<dbReference type="InterPro" id="IPR017585">
    <property type="entry name" value="SAF_FlgA"/>
</dbReference>
<evidence type="ECO:0000256" key="5">
    <source>
        <dbReference type="ARBA" id="ARBA00022764"/>
    </source>
</evidence>
<dbReference type="CDD" id="cd11614">
    <property type="entry name" value="SAF_CpaB_FlgA_like"/>
    <property type="match status" value="1"/>
</dbReference>
<comment type="function">
    <text evidence="6 7">Involved in the assembly process of the P-ring formation. It may associate with FlgF on the rod constituting a structure essential for the P-ring assembly or may act as a modulator protein for the P-ring assembly.</text>
</comment>
<reference evidence="9 10" key="2">
    <citation type="submission" date="2019-05" db="EMBL/GenBank/DDBJ databases">
        <title>Genome evolution of the obligate endosymbiont Buchnera aphidicola.</title>
        <authorList>
            <person name="Moran N.A."/>
        </authorList>
    </citation>
    <scope>NUCLEOTIDE SEQUENCE [LARGE SCALE GENOMIC DNA]</scope>
    <source>
        <strain evidence="9 10">Ahe</strain>
    </source>
</reference>
<protein>
    <recommendedName>
        <fullName evidence="3 7">Flagella basal body P-ring formation protein FlgA</fullName>
    </recommendedName>
</protein>
<feature type="domain" description="SAF" evidence="8">
    <location>
        <begin position="94"/>
        <end position="156"/>
    </location>
</feature>
<dbReference type="Gene3D" id="2.30.30.760">
    <property type="match status" value="1"/>
</dbReference>
<keyword evidence="4" id="KW-0732">Signal</keyword>
<dbReference type="AlphaFoldDB" id="A0A4D6XQ92"/>
<dbReference type="Proteomes" id="UP000298759">
    <property type="component" value="Chromosome"/>
</dbReference>
<evidence type="ECO:0000256" key="7">
    <source>
        <dbReference type="RuleBase" id="RU362063"/>
    </source>
</evidence>
<dbReference type="Pfam" id="PF13144">
    <property type="entry name" value="ChapFlgA"/>
    <property type="match status" value="1"/>
</dbReference>
<reference evidence="9 10" key="1">
    <citation type="submission" date="2018-12" db="EMBL/GenBank/DDBJ databases">
        <authorList>
            <person name="Chong R.A."/>
        </authorList>
    </citation>
    <scope>NUCLEOTIDE SEQUENCE [LARGE SCALE GENOMIC DNA]</scope>
    <source>
        <strain evidence="9 10">Ahe</strain>
    </source>
</reference>
<dbReference type="InterPro" id="IPR039246">
    <property type="entry name" value="Flagellar_FlgA"/>
</dbReference>
<accession>A0A4D6XQ92</accession>
<dbReference type="SMART" id="SM00858">
    <property type="entry name" value="SAF"/>
    <property type="match status" value="1"/>
</dbReference>
<evidence type="ECO:0000256" key="6">
    <source>
        <dbReference type="ARBA" id="ARBA00025643"/>
    </source>
</evidence>
<keyword evidence="9" id="KW-0966">Cell projection</keyword>
<dbReference type="OrthoDB" id="7065435at2"/>
<evidence type="ECO:0000313" key="10">
    <source>
        <dbReference type="Proteomes" id="UP000298759"/>
    </source>
</evidence>
<keyword evidence="9" id="KW-0969">Cilium</keyword>
<evidence type="ECO:0000313" key="9">
    <source>
        <dbReference type="EMBL" id="QCI17154.1"/>
    </source>
</evidence>
<dbReference type="GO" id="GO:0044780">
    <property type="term" value="P:bacterial-type flagellum assembly"/>
    <property type="evidence" value="ECO:0007669"/>
    <property type="project" value="InterPro"/>
</dbReference>
<dbReference type="GO" id="GO:0042597">
    <property type="term" value="C:periplasmic space"/>
    <property type="evidence" value="ECO:0007669"/>
    <property type="project" value="UniProtKB-SubCell"/>
</dbReference>
<keyword evidence="7" id="KW-1005">Bacterial flagellum biogenesis</keyword>
<dbReference type="RefSeq" id="WP_158340087.1">
    <property type="nucleotide sequence ID" value="NZ_CP034894.1"/>
</dbReference>
<dbReference type="EMBL" id="CP034894">
    <property type="protein sequence ID" value="QCI17154.1"/>
    <property type="molecule type" value="Genomic_DNA"/>
</dbReference>
<evidence type="ECO:0000256" key="1">
    <source>
        <dbReference type="ARBA" id="ARBA00004418"/>
    </source>
</evidence>
<dbReference type="PANTHER" id="PTHR36307">
    <property type="entry name" value="FLAGELLA BASAL BODY P-RING FORMATION PROTEIN FLGA"/>
    <property type="match status" value="1"/>
</dbReference>
<dbReference type="NCBIfam" id="TIGR03170">
    <property type="entry name" value="flgA_cterm"/>
    <property type="match status" value="1"/>
</dbReference>